<dbReference type="CDD" id="cd09617">
    <property type="entry name" value="Peptidase_C12_UCH37_BAP1"/>
    <property type="match status" value="1"/>
</dbReference>
<dbReference type="GO" id="GO:0016579">
    <property type="term" value="P:protein deubiquitination"/>
    <property type="evidence" value="ECO:0007669"/>
    <property type="project" value="TreeGrafter"/>
</dbReference>
<dbReference type="EC" id="3.4.19.12" evidence="3 8"/>
<dbReference type="GO" id="GO:0004843">
    <property type="term" value="F:cysteine-type deubiquitinase activity"/>
    <property type="evidence" value="ECO:0007669"/>
    <property type="project" value="UniProtKB-UniRule"/>
</dbReference>
<dbReference type="AlphaFoldDB" id="A0A2C6K352"/>
<dbReference type="PANTHER" id="PTHR10589">
    <property type="entry name" value="UBIQUITIN CARBOXYL-TERMINAL HYDROLASE"/>
    <property type="match status" value="1"/>
</dbReference>
<keyword evidence="13" id="KW-1185">Reference proteome</keyword>
<name>A0A2C6K352_9APIC</name>
<feature type="coiled-coil region" evidence="9">
    <location>
        <begin position="325"/>
        <end position="359"/>
    </location>
</feature>
<feature type="domain" description="UCH catalytic" evidence="11">
    <location>
        <begin position="19"/>
        <end position="269"/>
    </location>
</feature>
<dbReference type="SUPFAM" id="SSF54001">
    <property type="entry name" value="Cysteine proteinases"/>
    <property type="match status" value="1"/>
</dbReference>
<dbReference type="Pfam" id="PF01088">
    <property type="entry name" value="Peptidase_C12"/>
    <property type="match status" value="1"/>
</dbReference>
<evidence type="ECO:0000256" key="5">
    <source>
        <dbReference type="ARBA" id="ARBA00022786"/>
    </source>
</evidence>
<dbReference type="VEuPathDB" id="ToxoDB:CSUI_005955"/>
<protein>
    <recommendedName>
        <fullName evidence="3 8">ubiquitinyl hydrolase 1</fullName>
        <ecNumber evidence="3 8">3.4.19.12</ecNumber>
    </recommendedName>
</protein>
<dbReference type="InterPro" id="IPR036959">
    <property type="entry name" value="Peptidase_C12_UCH_sf"/>
</dbReference>
<keyword evidence="6 8" id="KW-0378">Hydrolase</keyword>
<dbReference type="PANTHER" id="PTHR10589:SF16">
    <property type="entry name" value="UBIQUITIN CARBOXYL-TERMINAL HYDROLASE ISOZYME L5"/>
    <property type="match status" value="1"/>
</dbReference>
<dbReference type="GeneID" id="94429331"/>
<dbReference type="Pfam" id="PF18031">
    <property type="entry name" value="UCH_C"/>
    <property type="match status" value="1"/>
</dbReference>
<evidence type="ECO:0000313" key="12">
    <source>
        <dbReference type="EMBL" id="PHJ20201.1"/>
    </source>
</evidence>
<evidence type="ECO:0000256" key="9">
    <source>
        <dbReference type="SAM" id="Coils"/>
    </source>
</evidence>
<keyword evidence="4 8" id="KW-0645">Protease</keyword>
<evidence type="ECO:0000256" key="10">
    <source>
        <dbReference type="SAM" id="MobiDB-lite"/>
    </source>
</evidence>
<feature type="site" description="Transition state stabilizer" evidence="8">
    <location>
        <position position="122"/>
    </location>
</feature>
<dbReference type="Proteomes" id="UP000221165">
    <property type="component" value="Unassembled WGS sequence"/>
</dbReference>
<feature type="active site" description="Proton donor" evidence="8">
    <location>
        <position position="205"/>
    </location>
</feature>
<feature type="compositionally biased region" description="Basic and acidic residues" evidence="10">
    <location>
        <begin position="396"/>
        <end position="412"/>
    </location>
</feature>
<feature type="active site" description="Nucleophile" evidence="8">
    <location>
        <position position="128"/>
    </location>
</feature>
<accession>A0A2C6K352</accession>
<sequence>MAKGKGEREGQHHRDGSSRWCLIESDPGVFTELVEKIGVKDIEFEEILGVDEESFQQLKHRNQKLYGFIFLFNWTKDSAHQGDSSEGGGPSHDKDTLEADVLMQDDSNGILEGPPDLFFAKQVIENACATQAILSVLLNKKDEISIGPTLTALADFTKDLPDPYMRGEAIGDSELIRSAHNSFRTTSPFDWADDDDEKEKEDAFHFISYLYFNGKAYEMDGLQTGPKCLGECGADDWMEVVRKQIQHRISKIQKAASGELRFNLMAVVEDNLSKLKEEIYRQRVLIQRANIKMISMGLDIELQDEVDEDNAPADIPTIEDLPDDVPEIKKLIEQAEEQKKILQEQEETENDKRRRWRKENVRRRHDFVPFLLCVLKHMARRGELVPAAMNAQSRARGGDQGRQHTQQHADSKKKIKTSSSTSDEKKTSSTNNGQNP</sequence>
<organism evidence="12 13">
    <name type="scientific">Cystoisospora suis</name>
    <dbReference type="NCBI Taxonomy" id="483139"/>
    <lineage>
        <taxon>Eukaryota</taxon>
        <taxon>Sar</taxon>
        <taxon>Alveolata</taxon>
        <taxon>Apicomplexa</taxon>
        <taxon>Conoidasida</taxon>
        <taxon>Coccidia</taxon>
        <taxon>Eucoccidiorida</taxon>
        <taxon>Eimeriorina</taxon>
        <taxon>Sarcocystidae</taxon>
        <taxon>Cystoisospora</taxon>
    </lineage>
</organism>
<keyword evidence="7 8" id="KW-0788">Thiol protease</keyword>
<comment type="catalytic activity">
    <reaction evidence="1 8">
        <text>Thiol-dependent hydrolysis of ester, thioester, amide, peptide and isopeptide bonds formed by the C-terminal Gly of ubiquitin (a 76-residue protein attached to proteins as an intracellular targeting signal).</text>
        <dbReference type="EC" id="3.4.19.12"/>
    </reaction>
</comment>
<dbReference type="GO" id="GO:0006511">
    <property type="term" value="P:ubiquitin-dependent protein catabolic process"/>
    <property type="evidence" value="ECO:0007669"/>
    <property type="project" value="UniProtKB-UniRule"/>
</dbReference>
<dbReference type="InterPro" id="IPR041507">
    <property type="entry name" value="UCH_C"/>
</dbReference>
<feature type="site" description="Important for enzyme activity" evidence="8">
    <location>
        <position position="220"/>
    </location>
</feature>
<dbReference type="Gene3D" id="1.20.58.860">
    <property type="match status" value="1"/>
</dbReference>
<proteinExistence type="inferred from homology"/>
<evidence type="ECO:0000256" key="1">
    <source>
        <dbReference type="ARBA" id="ARBA00000707"/>
    </source>
</evidence>
<evidence type="ECO:0000256" key="8">
    <source>
        <dbReference type="PROSITE-ProRule" id="PRU01393"/>
    </source>
</evidence>
<dbReference type="RefSeq" id="XP_067921892.1">
    <property type="nucleotide sequence ID" value="XM_068066120.1"/>
</dbReference>
<dbReference type="EMBL" id="MIGC01002960">
    <property type="protein sequence ID" value="PHJ20201.1"/>
    <property type="molecule type" value="Genomic_DNA"/>
</dbReference>
<keyword evidence="9" id="KW-0175">Coiled coil</keyword>
<dbReference type="PROSITE" id="PS52048">
    <property type="entry name" value="UCH_DOMAIN"/>
    <property type="match status" value="1"/>
</dbReference>
<evidence type="ECO:0000256" key="6">
    <source>
        <dbReference type="ARBA" id="ARBA00022801"/>
    </source>
</evidence>
<evidence type="ECO:0000256" key="3">
    <source>
        <dbReference type="ARBA" id="ARBA00012759"/>
    </source>
</evidence>
<evidence type="ECO:0000256" key="7">
    <source>
        <dbReference type="ARBA" id="ARBA00022807"/>
    </source>
</evidence>
<evidence type="ECO:0000313" key="13">
    <source>
        <dbReference type="Proteomes" id="UP000221165"/>
    </source>
</evidence>
<dbReference type="GO" id="GO:0005737">
    <property type="term" value="C:cytoplasm"/>
    <property type="evidence" value="ECO:0007669"/>
    <property type="project" value="TreeGrafter"/>
</dbReference>
<comment type="similarity">
    <text evidence="2 8">Belongs to the peptidase C12 family.</text>
</comment>
<gene>
    <name evidence="12" type="ORF">CSUI_005955</name>
</gene>
<dbReference type="InterPro" id="IPR001578">
    <property type="entry name" value="Peptidase_C12_UCH"/>
</dbReference>
<reference evidence="12 13" key="1">
    <citation type="journal article" date="2017" name="Int. J. Parasitol.">
        <title>The genome of the protozoan parasite Cystoisospora suis and a reverse vaccinology approach to identify vaccine candidates.</title>
        <authorList>
            <person name="Palmieri N."/>
            <person name="Shrestha A."/>
            <person name="Ruttkowski B."/>
            <person name="Beck T."/>
            <person name="Vogl C."/>
            <person name="Tomley F."/>
            <person name="Blake D.P."/>
            <person name="Joachim A."/>
        </authorList>
    </citation>
    <scope>NUCLEOTIDE SEQUENCE [LARGE SCALE GENOMIC DNA]</scope>
    <source>
        <strain evidence="12 13">Wien I</strain>
    </source>
</reference>
<comment type="caution">
    <text evidence="12">The sequence shown here is derived from an EMBL/GenBank/DDBJ whole genome shotgun (WGS) entry which is preliminary data.</text>
</comment>
<evidence type="ECO:0000259" key="11">
    <source>
        <dbReference type="PROSITE" id="PS52048"/>
    </source>
</evidence>
<dbReference type="Gene3D" id="3.40.532.10">
    <property type="entry name" value="Peptidase C12, ubiquitin carboxyl-terminal hydrolase"/>
    <property type="match status" value="1"/>
</dbReference>
<keyword evidence="5 8" id="KW-0833">Ubl conjugation pathway</keyword>
<dbReference type="OrthoDB" id="1924260at2759"/>
<evidence type="ECO:0000256" key="2">
    <source>
        <dbReference type="ARBA" id="ARBA00009326"/>
    </source>
</evidence>
<evidence type="ECO:0000256" key="4">
    <source>
        <dbReference type="ARBA" id="ARBA00022670"/>
    </source>
</evidence>
<feature type="region of interest" description="Disordered" evidence="10">
    <location>
        <begin position="390"/>
        <end position="436"/>
    </location>
</feature>
<dbReference type="InterPro" id="IPR038765">
    <property type="entry name" value="Papain-like_cys_pep_sf"/>
</dbReference>